<dbReference type="GO" id="GO:0003677">
    <property type="term" value="F:DNA binding"/>
    <property type="evidence" value="ECO:0007669"/>
    <property type="project" value="InterPro"/>
</dbReference>
<dbReference type="EMBL" id="JALNTG010000001">
    <property type="protein sequence ID" value="MDD9318594.1"/>
    <property type="molecule type" value="Genomic_DNA"/>
</dbReference>
<organism evidence="1 2">
    <name type="scientific">Acinetobacter lactucae</name>
    <dbReference type="NCBI Taxonomy" id="1785128"/>
    <lineage>
        <taxon>Bacteria</taxon>
        <taxon>Pseudomonadati</taxon>
        <taxon>Pseudomonadota</taxon>
        <taxon>Gammaproteobacteria</taxon>
        <taxon>Moraxellales</taxon>
        <taxon>Moraxellaceae</taxon>
        <taxon>Acinetobacter</taxon>
        <taxon>Acinetobacter calcoaceticus/baumannii complex</taxon>
    </lineage>
</organism>
<dbReference type="InterPro" id="IPR031856">
    <property type="entry name" value="YdaS_toxin-like"/>
</dbReference>
<evidence type="ECO:0000313" key="1">
    <source>
        <dbReference type="EMBL" id="MDD9318594.1"/>
    </source>
</evidence>
<evidence type="ECO:0000313" key="2">
    <source>
        <dbReference type="Proteomes" id="UP001150055"/>
    </source>
</evidence>
<proteinExistence type="predicted"/>
<dbReference type="InterPro" id="IPR010982">
    <property type="entry name" value="Lambda_DNA-bd_dom_sf"/>
</dbReference>
<dbReference type="AlphaFoldDB" id="A0AB35JZ65"/>
<accession>A0AB35JZ65</accession>
<reference evidence="1" key="1">
    <citation type="submission" date="2022-12" db="EMBL/GenBank/DDBJ databases">
        <title>Acinetobacter lactucae: Emerging opportunistic pathogenic species of genus Acinetobacter isolated from immunocompromised patients in clinical settings of India.</title>
        <authorList>
            <person name="Amar A.K."/>
            <person name="Sawant A.R."/>
            <person name="Meera M."/>
            <person name="Tomar A."/>
            <person name="Sistla S."/>
            <person name="Prashanth K."/>
        </authorList>
    </citation>
    <scope>NUCLEOTIDE SEQUENCE</scope>
    <source>
        <strain evidence="1">PKAL1828C</strain>
    </source>
</reference>
<gene>
    <name evidence="1" type="ORF">M0O54_00390</name>
</gene>
<dbReference type="SUPFAM" id="SSF47413">
    <property type="entry name" value="lambda repressor-like DNA-binding domains"/>
    <property type="match status" value="1"/>
</dbReference>
<dbReference type="RefSeq" id="WP_274578785.1">
    <property type="nucleotide sequence ID" value="NZ_JALNTG010000001.1"/>
</dbReference>
<dbReference type="Pfam" id="PF15943">
    <property type="entry name" value="YdaS_toxin"/>
    <property type="match status" value="1"/>
</dbReference>
<dbReference type="Proteomes" id="UP001150055">
    <property type="component" value="Unassembled WGS sequence"/>
</dbReference>
<comment type="caution">
    <text evidence="1">The sequence shown here is derived from an EMBL/GenBank/DDBJ whole genome shotgun (WGS) entry which is preliminary data.</text>
</comment>
<name>A0AB35JZ65_9GAMM</name>
<dbReference type="Gene3D" id="1.10.260.40">
    <property type="entry name" value="lambda repressor-like DNA-binding domains"/>
    <property type="match status" value="1"/>
</dbReference>
<sequence length="73" mass="8095">MKRKLIALYEKLVDHLGGQTKTALVLLVSQPSVNAWVKGKNLMSPIVAKRAERVTNGIFKAAELCPSLKEFDE</sequence>
<protein>
    <submittedName>
        <fullName evidence="1">YdaS family helix-turn-helix protein</fullName>
    </submittedName>
</protein>